<organism evidence="9 10">
    <name type="scientific">Metabacillus sediminis</name>
    <dbReference type="NCBI Taxonomy" id="3117746"/>
    <lineage>
        <taxon>Bacteria</taxon>
        <taxon>Bacillati</taxon>
        <taxon>Bacillota</taxon>
        <taxon>Bacilli</taxon>
        <taxon>Bacillales</taxon>
        <taxon>Bacillaceae</taxon>
        <taxon>Metabacillus</taxon>
    </lineage>
</organism>
<gene>
    <name evidence="9" type="ORF">WCV65_14285</name>
</gene>
<name>A0ABZ2NDC3_9BACI</name>
<feature type="domain" description="YetF C-terminal" evidence="8">
    <location>
        <begin position="82"/>
        <end position="204"/>
    </location>
</feature>
<dbReference type="RefSeq" id="WP_035405274.1">
    <property type="nucleotide sequence ID" value="NZ_CP147407.1"/>
</dbReference>
<evidence type="ECO:0000256" key="1">
    <source>
        <dbReference type="ARBA" id="ARBA00004651"/>
    </source>
</evidence>
<evidence type="ECO:0000313" key="9">
    <source>
        <dbReference type="EMBL" id="WXB95724.1"/>
    </source>
</evidence>
<evidence type="ECO:0000259" key="8">
    <source>
        <dbReference type="Pfam" id="PF04239"/>
    </source>
</evidence>
<evidence type="ECO:0000256" key="6">
    <source>
        <dbReference type="ARBA" id="ARBA00023136"/>
    </source>
</evidence>
<keyword evidence="3" id="KW-1003">Cell membrane</keyword>
<keyword evidence="5 7" id="KW-1133">Transmembrane helix</keyword>
<accession>A0ABZ2NDC3</accession>
<evidence type="ECO:0000256" key="7">
    <source>
        <dbReference type="SAM" id="Phobius"/>
    </source>
</evidence>
<keyword evidence="4 7" id="KW-0812">Transmembrane</keyword>
<sequence length="215" mass="24550">MEIYLIIIARTVLLYFLIIIIFRMMGKREIGELSILDLVVFIMIAELAVMAIESPKDPLMHSVISMLLLLGIQYGLALLSLKSEKVRQLIDGKPTIIISKGKIDERAMRSQRYNFDDLMTQLREKNVRNLGDVEFAILETSGKLNVFTKQEGKPMQNIDLALIIDGAIQPAHLEKIGKTELWLRQELRKLGYQELQNISFCTYSNGVFYVDVSNV</sequence>
<reference evidence="9 10" key="1">
    <citation type="submission" date="2024-02" db="EMBL/GenBank/DDBJ databases">
        <title>Seven novel Bacillus-like species.</title>
        <authorList>
            <person name="Liu G."/>
        </authorList>
    </citation>
    <scope>NUCLEOTIDE SEQUENCE [LARGE SCALE GENOMIC DNA]</scope>
    <source>
        <strain evidence="9 10">FJAT-52054</strain>
    </source>
</reference>
<evidence type="ECO:0000256" key="3">
    <source>
        <dbReference type="ARBA" id="ARBA00022475"/>
    </source>
</evidence>
<dbReference type="Proteomes" id="UP001377337">
    <property type="component" value="Chromosome"/>
</dbReference>
<dbReference type="InterPro" id="IPR023090">
    <property type="entry name" value="UPF0702_alpha/beta_dom_sf"/>
</dbReference>
<feature type="transmembrane region" description="Helical" evidence="7">
    <location>
        <begin position="58"/>
        <end position="79"/>
    </location>
</feature>
<proteinExistence type="inferred from homology"/>
<dbReference type="EMBL" id="CP147407">
    <property type="protein sequence ID" value="WXB95724.1"/>
    <property type="molecule type" value="Genomic_DNA"/>
</dbReference>
<dbReference type="Pfam" id="PF04239">
    <property type="entry name" value="DUF421"/>
    <property type="match status" value="1"/>
</dbReference>
<dbReference type="PANTHER" id="PTHR34582:SF6">
    <property type="entry name" value="UPF0702 TRANSMEMBRANE PROTEIN YCAP"/>
    <property type="match status" value="1"/>
</dbReference>
<dbReference type="InterPro" id="IPR007353">
    <property type="entry name" value="DUF421"/>
</dbReference>
<keyword evidence="6 7" id="KW-0472">Membrane</keyword>
<dbReference type="PANTHER" id="PTHR34582">
    <property type="entry name" value="UPF0702 TRANSMEMBRANE PROTEIN YCAP"/>
    <property type="match status" value="1"/>
</dbReference>
<evidence type="ECO:0000313" key="10">
    <source>
        <dbReference type="Proteomes" id="UP001377337"/>
    </source>
</evidence>
<comment type="similarity">
    <text evidence="2">Belongs to the UPF0702 family.</text>
</comment>
<evidence type="ECO:0000256" key="2">
    <source>
        <dbReference type="ARBA" id="ARBA00006448"/>
    </source>
</evidence>
<feature type="transmembrane region" description="Helical" evidence="7">
    <location>
        <begin position="33"/>
        <end position="52"/>
    </location>
</feature>
<comment type="subcellular location">
    <subcellularLocation>
        <location evidence="1">Cell membrane</location>
        <topology evidence="1">Multi-pass membrane protein</topology>
    </subcellularLocation>
</comment>
<evidence type="ECO:0000256" key="4">
    <source>
        <dbReference type="ARBA" id="ARBA00022692"/>
    </source>
</evidence>
<keyword evidence="10" id="KW-1185">Reference proteome</keyword>
<feature type="transmembrane region" description="Helical" evidence="7">
    <location>
        <begin position="6"/>
        <end position="26"/>
    </location>
</feature>
<protein>
    <submittedName>
        <fullName evidence="9">DUF421 domain-containing protein</fullName>
    </submittedName>
</protein>
<dbReference type="Gene3D" id="3.30.240.20">
    <property type="entry name" value="bsu07140 like domains"/>
    <property type="match status" value="2"/>
</dbReference>
<evidence type="ECO:0000256" key="5">
    <source>
        <dbReference type="ARBA" id="ARBA00022989"/>
    </source>
</evidence>